<accession>A0AAN7KNM2</accession>
<name>A0AAN7KNM2_9MYRT</name>
<comment type="caution">
    <text evidence="1">The sequence shown here is derived from an EMBL/GenBank/DDBJ whole genome shotgun (WGS) entry which is preliminary data.</text>
</comment>
<gene>
    <name evidence="1" type="ORF">SAY87_007789</name>
</gene>
<reference evidence="1 2" key="1">
    <citation type="journal article" date="2023" name="Hortic Res">
        <title>Pangenome of water caltrop reveals structural variations and asymmetric subgenome divergence after allopolyploidization.</title>
        <authorList>
            <person name="Zhang X."/>
            <person name="Chen Y."/>
            <person name="Wang L."/>
            <person name="Yuan Y."/>
            <person name="Fang M."/>
            <person name="Shi L."/>
            <person name="Lu R."/>
            <person name="Comes H.P."/>
            <person name="Ma Y."/>
            <person name="Chen Y."/>
            <person name="Huang G."/>
            <person name="Zhou Y."/>
            <person name="Zheng Z."/>
            <person name="Qiu Y."/>
        </authorList>
    </citation>
    <scope>NUCLEOTIDE SEQUENCE [LARGE SCALE GENOMIC DNA]</scope>
    <source>
        <tissue evidence="1">Roots</tissue>
    </source>
</reference>
<sequence>MTRTKLGFYMPCGYFYVYFLDNPDSAFRQPCSVSWEFYAQKLGFIDPPPLQATAIKLMETMLEAQAAFLVMPPCLCISFMVNLSRPLISCFLFPEMVIVTDLRVANTEYVKLAYYLFN</sequence>
<keyword evidence="2" id="KW-1185">Reference proteome</keyword>
<evidence type="ECO:0000313" key="2">
    <source>
        <dbReference type="Proteomes" id="UP001345219"/>
    </source>
</evidence>
<protein>
    <submittedName>
        <fullName evidence="1">Uncharacterized protein</fullName>
    </submittedName>
</protein>
<dbReference type="AlphaFoldDB" id="A0AAN7KNM2"/>
<proteinExistence type="predicted"/>
<evidence type="ECO:0000313" key="1">
    <source>
        <dbReference type="EMBL" id="KAK4766147.1"/>
    </source>
</evidence>
<dbReference type="EMBL" id="JAXIOK010000007">
    <property type="protein sequence ID" value="KAK4766147.1"/>
    <property type="molecule type" value="Genomic_DNA"/>
</dbReference>
<organism evidence="1 2">
    <name type="scientific">Trapa incisa</name>
    <dbReference type="NCBI Taxonomy" id="236973"/>
    <lineage>
        <taxon>Eukaryota</taxon>
        <taxon>Viridiplantae</taxon>
        <taxon>Streptophyta</taxon>
        <taxon>Embryophyta</taxon>
        <taxon>Tracheophyta</taxon>
        <taxon>Spermatophyta</taxon>
        <taxon>Magnoliopsida</taxon>
        <taxon>eudicotyledons</taxon>
        <taxon>Gunneridae</taxon>
        <taxon>Pentapetalae</taxon>
        <taxon>rosids</taxon>
        <taxon>malvids</taxon>
        <taxon>Myrtales</taxon>
        <taxon>Lythraceae</taxon>
        <taxon>Trapa</taxon>
    </lineage>
</organism>
<dbReference type="Proteomes" id="UP001345219">
    <property type="component" value="Chromosome 7"/>
</dbReference>